<feature type="chain" id="PRO_5046816103" evidence="3">
    <location>
        <begin position="33"/>
        <end position="541"/>
    </location>
</feature>
<dbReference type="Pfam" id="PF02638">
    <property type="entry name" value="GHL10"/>
    <property type="match status" value="1"/>
</dbReference>
<dbReference type="InterPro" id="IPR052177">
    <property type="entry name" value="Divisome_Glycosyl_Hydrolase"/>
</dbReference>
<evidence type="ECO:0000256" key="2">
    <source>
        <dbReference type="SAM" id="MobiDB-lite"/>
    </source>
</evidence>
<keyword evidence="6" id="KW-1185">Reference proteome</keyword>
<name>A0ABS1B8U8_9MICO</name>
<organism evidence="5 6">
    <name type="scientific">Brachybacterium halotolerans</name>
    <dbReference type="NCBI Taxonomy" id="2795215"/>
    <lineage>
        <taxon>Bacteria</taxon>
        <taxon>Bacillati</taxon>
        <taxon>Actinomycetota</taxon>
        <taxon>Actinomycetes</taxon>
        <taxon>Micrococcales</taxon>
        <taxon>Dermabacteraceae</taxon>
        <taxon>Brachybacterium</taxon>
    </lineage>
</organism>
<feature type="signal peptide" evidence="3">
    <location>
        <begin position="1"/>
        <end position="32"/>
    </location>
</feature>
<dbReference type="Gene3D" id="3.20.20.80">
    <property type="entry name" value="Glycosidases"/>
    <property type="match status" value="1"/>
</dbReference>
<feature type="region of interest" description="Disordered" evidence="2">
    <location>
        <begin position="39"/>
        <end position="63"/>
    </location>
</feature>
<gene>
    <name evidence="5" type="ORF">I8D64_06635</name>
</gene>
<dbReference type="Proteomes" id="UP000612352">
    <property type="component" value="Unassembled WGS sequence"/>
</dbReference>
<keyword evidence="1 3" id="KW-0732">Signal</keyword>
<evidence type="ECO:0000256" key="1">
    <source>
        <dbReference type="ARBA" id="ARBA00022729"/>
    </source>
</evidence>
<feature type="compositionally biased region" description="Gly residues" evidence="2">
    <location>
        <begin position="41"/>
        <end position="60"/>
    </location>
</feature>
<dbReference type="PANTHER" id="PTHR43405:SF1">
    <property type="entry name" value="GLYCOSYL HYDROLASE DIGH"/>
    <property type="match status" value="1"/>
</dbReference>
<protein>
    <submittedName>
        <fullName evidence="5">Family 10 glycosylhydrolase</fullName>
    </submittedName>
</protein>
<evidence type="ECO:0000259" key="4">
    <source>
        <dbReference type="Pfam" id="PF02638"/>
    </source>
</evidence>
<proteinExistence type="predicted"/>
<dbReference type="InterPro" id="IPR006311">
    <property type="entry name" value="TAT_signal"/>
</dbReference>
<accession>A0ABS1B8U8</accession>
<comment type="caution">
    <text evidence="5">The sequence shown here is derived from an EMBL/GenBank/DDBJ whole genome shotgun (WGS) entry which is preliminary data.</text>
</comment>
<dbReference type="RefSeq" id="WP_200501748.1">
    <property type="nucleotide sequence ID" value="NZ_JAEDAJ010000003.1"/>
</dbReference>
<dbReference type="InterPro" id="IPR003790">
    <property type="entry name" value="GHL10"/>
</dbReference>
<dbReference type="PROSITE" id="PS51318">
    <property type="entry name" value="TAT"/>
    <property type="match status" value="1"/>
</dbReference>
<feature type="domain" description="Glycosyl hydrolase-like 10" evidence="4">
    <location>
        <begin position="69"/>
        <end position="378"/>
    </location>
</feature>
<dbReference type="SUPFAM" id="SSF51445">
    <property type="entry name" value="(Trans)glycosidases"/>
    <property type="match status" value="1"/>
</dbReference>
<reference evidence="5 6" key="1">
    <citation type="submission" date="2020-12" db="EMBL/GenBank/DDBJ databases">
        <title>Brachybacterium sp. MASK1Z-5, whole genome shotgun sequence.</title>
        <authorList>
            <person name="Tuo L."/>
        </authorList>
    </citation>
    <scope>NUCLEOTIDE SEQUENCE [LARGE SCALE GENOMIC DNA]</scope>
    <source>
        <strain evidence="5 6">MASK1Z-5</strain>
    </source>
</reference>
<sequence length="541" mass="59438">MEPLARRSLLRASTGAAAGGAAFALGAGSAQAGGSAAPVGLGAGHHGTGHGSGLGHGHGQGRSTAPVREFRALWIASVDNIDWPSKAGLSTHEQKREYLDWLDLAQELGMNAVISQVRPTADAFWPSPFEPWSQWLTGTQGEDPGYDPLAFQIDAAHARGLEYHAWFNPYRVSMTSDDPADLVEDHPARVHQDWSFAYGGKLYYDPGVPAVRAFVQDAMMDAVSRYDVDGVHFDDYFYPYPVEGEELPDAGTFERHGDGASSIEDWRRENVDLLVSEMHERIRAEKPHVRFGISPFGIWRNSTSDPAGSDTAGSESYEIISADSRRWVQQGWVDYINPQIYWQIGHELADYDTLVRWWADLAEDSDVALFVGEAAYKAVDGTFEDPGELSEHVELGRDLGSVQGYVYFSATSMRDDETGAVKQLVRERFAHPAIVPVIESVEGTAPAAPYLQSVRASRKGVTLRFSGEATSFAIWRLRSPHVTSRDLEDARSLVAVVRAGEDESAQQFTHAGADARGWYAVTALDRTWRQSGPSTVRRPRG</sequence>
<dbReference type="InterPro" id="IPR017853">
    <property type="entry name" value="GH"/>
</dbReference>
<evidence type="ECO:0000313" key="6">
    <source>
        <dbReference type="Proteomes" id="UP000612352"/>
    </source>
</evidence>
<dbReference type="EMBL" id="JAEDAJ010000003">
    <property type="protein sequence ID" value="MBK0331078.1"/>
    <property type="molecule type" value="Genomic_DNA"/>
</dbReference>
<evidence type="ECO:0000313" key="5">
    <source>
        <dbReference type="EMBL" id="MBK0331078.1"/>
    </source>
</evidence>
<evidence type="ECO:0000256" key="3">
    <source>
        <dbReference type="SAM" id="SignalP"/>
    </source>
</evidence>
<dbReference type="PANTHER" id="PTHR43405">
    <property type="entry name" value="GLYCOSYL HYDROLASE DIGH"/>
    <property type="match status" value="1"/>
</dbReference>